<evidence type="ECO:0000313" key="5">
    <source>
        <dbReference type="Proteomes" id="UP001139006"/>
    </source>
</evidence>
<evidence type="ECO:0000313" key="4">
    <source>
        <dbReference type="EMBL" id="MCP0886851.1"/>
    </source>
</evidence>
<dbReference type="GO" id="GO:0006004">
    <property type="term" value="P:fucose metabolic process"/>
    <property type="evidence" value="ECO:0007669"/>
    <property type="project" value="InterPro"/>
</dbReference>
<dbReference type="Pfam" id="PF02952">
    <property type="entry name" value="Fucose_iso_C"/>
    <property type="match status" value="1"/>
</dbReference>
<feature type="domain" description="L-fucose isomerase C-terminal" evidence="3">
    <location>
        <begin position="356"/>
        <end position="439"/>
    </location>
</feature>
<keyword evidence="5" id="KW-1185">Reference proteome</keyword>
<dbReference type="EMBL" id="JAIULA010000009">
    <property type="protein sequence ID" value="MCP0886851.1"/>
    <property type="molecule type" value="Genomic_DNA"/>
</dbReference>
<reference evidence="4 5" key="1">
    <citation type="journal article" date="2023" name="Int. J. Syst. Evol. Microbiol.">
        <title>Ligilactobacillus ubinensis sp. nov., a novel species isolated from the wild ferment of a durian fruit (Durio zibethinus).</title>
        <authorList>
            <person name="Heng Y.C."/>
            <person name="Menon N."/>
            <person name="Chen B."/>
            <person name="Loo B.Z.L."/>
            <person name="Wong G.W.J."/>
            <person name="Lim A.C.H."/>
            <person name="Silvaraju S."/>
            <person name="Kittelmann S."/>
        </authorList>
    </citation>
    <scope>NUCLEOTIDE SEQUENCE [LARGE SCALE GENOMIC DNA]</scope>
    <source>
        <strain evidence="4 5">WILCCON 0076</strain>
    </source>
</reference>
<evidence type="ECO:0000256" key="2">
    <source>
        <dbReference type="ARBA" id="ARBA00023277"/>
    </source>
</evidence>
<gene>
    <name evidence="4" type="ORF">LB941_05795</name>
</gene>
<dbReference type="InterPro" id="IPR015888">
    <property type="entry name" value="Fuc_isomerase_C"/>
</dbReference>
<keyword evidence="1" id="KW-0413">Isomerase</keyword>
<proteinExistence type="predicted"/>
<keyword evidence="2" id="KW-0119">Carbohydrate metabolism</keyword>
<dbReference type="InterPro" id="IPR009015">
    <property type="entry name" value="Fucose_isomerase_N/cen_sf"/>
</dbReference>
<dbReference type="GO" id="GO:0005737">
    <property type="term" value="C:cytoplasm"/>
    <property type="evidence" value="ECO:0007669"/>
    <property type="project" value="InterPro"/>
</dbReference>
<dbReference type="RefSeq" id="WP_253360257.1">
    <property type="nucleotide sequence ID" value="NZ_JAIULA010000009.1"/>
</dbReference>
<evidence type="ECO:0000259" key="3">
    <source>
        <dbReference type="Pfam" id="PF02952"/>
    </source>
</evidence>
<comment type="caution">
    <text evidence="4">The sequence shown here is derived from an EMBL/GenBank/DDBJ whole genome shotgun (WGS) entry which is preliminary data.</text>
</comment>
<name>A0A9X2FLC8_9LACO</name>
<dbReference type="PANTHER" id="PTHR36120">
    <property type="entry name" value="FUCOSE ISOMERASE"/>
    <property type="match status" value="1"/>
</dbReference>
<accession>A0A9X2FLC8</accession>
<sequence length="443" mass="49925">MNKILYLPVVRRKFDAKTAETIRGQLSELLSAYDVIEPTEALGDPTELASFLSQVQEQDFAGIIFHNTTFTDAEFVKLVHRYYPEKPILLLAPREPSVHGWLHFNSLTGIVSSANYLHTQKHYFQHIYGNPDEIFVQKKIQGFVKACLLKDKIANSKIGVVGTFPPGFFFSDADAVKLKATFGITLKHYEIDEAFIAADALQEAIYKKELDYAAEHYQNLDINGKETIKFVKFVALMKQWAKRDGFSALASRCWPDFFDKYGCAPGAVWTQLDNEQLPTAMECDIHGALSMYILQELTPNKAATYLGDLSSLDEEDNTITMWHDYGAYDVANPKYGIKAGVHPNRKMPVSPDAVLKPGKVTVMRVHYDTDGYKLVAFKGRALDVEPQYNGFSGKIQLKQPVDKVVDNFIESGYESHFALVYGDYVEDIANLAKLLNIKCEIVD</sequence>
<dbReference type="Proteomes" id="UP001139006">
    <property type="component" value="Unassembled WGS sequence"/>
</dbReference>
<dbReference type="GO" id="GO:0008736">
    <property type="term" value="F:L-fucose isomerase activity"/>
    <property type="evidence" value="ECO:0007669"/>
    <property type="project" value="InterPro"/>
</dbReference>
<evidence type="ECO:0000256" key="1">
    <source>
        <dbReference type="ARBA" id="ARBA00023235"/>
    </source>
</evidence>
<dbReference type="SUPFAM" id="SSF53743">
    <property type="entry name" value="FucI/AraA N-terminal and middle domains"/>
    <property type="match status" value="1"/>
</dbReference>
<organism evidence="4 5">
    <name type="scientific">Ligilactobacillus ubinensis</name>
    <dbReference type="NCBI Taxonomy" id="2876789"/>
    <lineage>
        <taxon>Bacteria</taxon>
        <taxon>Bacillati</taxon>
        <taxon>Bacillota</taxon>
        <taxon>Bacilli</taxon>
        <taxon>Lactobacillales</taxon>
        <taxon>Lactobacillaceae</taxon>
        <taxon>Ligilactobacillus</taxon>
    </lineage>
</organism>
<protein>
    <recommendedName>
        <fullName evidence="3">L-fucose isomerase C-terminal domain-containing protein</fullName>
    </recommendedName>
</protein>
<dbReference type="AlphaFoldDB" id="A0A9X2FLC8"/>
<dbReference type="PANTHER" id="PTHR36120:SF1">
    <property type="entry name" value="L-FUCOSE ISOMERASE C-TERMINAL DOMAIN-CONTAINING PROTEIN"/>
    <property type="match status" value="1"/>
</dbReference>